<reference evidence="4" key="2">
    <citation type="submission" date="2025-09" db="UniProtKB">
        <authorList>
            <consortium name="Ensembl"/>
        </authorList>
    </citation>
    <scope>IDENTIFICATION</scope>
</reference>
<dbReference type="SUPFAM" id="SSF57756">
    <property type="entry name" value="Retrovirus zinc finger-like domains"/>
    <property type="match status" value="1"/>
</dbReference>
<keyword evidence="5" id="KW-1185">Reference proteome</keyword>
<sequence length="55" mass="6536">MLMPSPSPNACYNCGKVGHWRRDCPRNRRLSRDSQVQYRGLLGENRQARQQEKQY</sequence>
<dbReference type="Ensembl" id="ENSEBUT00000014380.1">
    <property type="protein sequence ID" value="ENSEBUP00000013804.1"/>
    <property type="gene ID" value="ENSEBUG00000008706.1"/>
</dbReference>
<keyword evidence="1" id="KW-0862">Zinc</keyword>
<proteinExistence type="predicted"/>
<evidence type="ECO:0000313" key="4">
    <source>
        <dbReference type="Ensembl" id="ENSEBUP00000013804.1"/>
    </source>
</evidence>
<evidence type="ECO:0000256" key="1">
    <source>
        <dbReference type="PROSITE-ProRule" id="PRU00047"/>
    </source>
</evidence>
<dbReference type="GO" id="GO:0008270">
    <property type="term" value="F:zinc ion binding"/>
    <property type="evidence" value="ECO:0007669"/>
    <property type="project" value="UniProtKB-KW"/>
</dbReference>
<dbReference type="PROSITE" id="PS50158">
    <property type="entry name" value="ZF_CCHC"/>
    <property type="match status" value="1"/>
</dbReference>
<reference evidence="4" key="1">
    <citation type="submission" date="2025-08" db="UniProtKB">
        <authorList>
            <consortium name="Ensembl"/>
        </authorList>
    </citation>
    <scope>IDENTIFICATION</scope>
</reference>
<keyword evidence="1" id="KW-0863">Zinc-finger</keyword>
<feature type="domain" description="CCHC-type" evidence="3">
    <location>
        <begin position="11"/>
        <end position="26"/>
    </location>
</feature>
<feature type="region of interest" description="Disordered" evidence="2">
    <location>
        <begin position="35"/>
        <end position="55"/>
    </location>
</feature>
<dbReference type="GO" id="GO:0003676">
    <property type="term" value="F:nucleic acid binding"/>
    <property type="evidence" value="ECO:0007669"/>
    <property type="project" value="InterPro"/>
</dbReference>
<evidence type="ECO:0000259" key="3">
    <source>
        <dbReference type="PROSITE" id="PS50158"/>
    </source>
</evidence>
<dbReference type="Gene3D" id="4.10.60.10">
    <property type="entry name" value="Zinc finger, CCHC-type"/>
    <property type="match status" value="1"/>
</dbReference>
<protein>
    <recommendedName>
        <fullName evidence="3">CCHC-type domain-containing protein</fullName>
    </recommendedName>
</protein>
<accession>A0A8C4QDG9</accession>
<name>A0A8C4QDG9_EPTBU</name>
<dbReference type="SMART" id="SM00343">
    <property type="entry name" value="ZnF_C2HC"/>
    <property type="match status" value="1"/>
</dbReference>
<dbReference type="AlphaFoldDB" id="A0A8C4QDG9"/>
<dbReference type="Proteomes" id="UP000694388">
    <property type="component" value="Unplaced"/>
</dbReference>
<dbReference type="Pfam" id="PF00098">
    <property type="entry name" value="zf-CCHC"/>
    <property type="match status" value="1"/>
</dbReference>
<dbReference type="InterPro" id="IPR036875">
    <property type="entry name" value="Znf_CCHC_sf"/>
</dbReference>
<organism evidence="4 5">
    <name type="scientific">Eptatretus burgeri</name>
    <name type="common">Inshore hagfish</name>
    <dbReference type="NCBI Taxonomy" id="7764"/>
    <lineage>
        <taxon>Eukaryota</taxon>
        <taxon>Metazoa</taxon>
        <taxon>Chordata</taxon>
        <taxon>Craniata</taxon>
        <taxon>Vertebrata</taxon>
        <taxon>Cyclostomata</taxon>
        <taxon>Myxini</taxon>
        <taxon>Myxiniformes</taxon>
        <taxon>Myxinidae</taxon>
        <taxon>Eptatretinae</taxon>
        <taxon>Eptatretus</taxon>
    </lineage>
</organism>
<keyword evidence="1" id="KW-0479">Metal-binding</keyword>
<evidence type="ECO:0000256" key="2">
    <source>
        <dbReference type="SAM" id="MobiDB-lite"/>
    </source>
</evidence>
<dbReference type="InterPro" id="IPR001878">
    <property type="entry name" value="Znf_CCHC"/>
</dbReference>
<evidence type="ECO:0000313" key="5">
    <source>
        <dbReference type="Proteomes" id="UP000694388"/>
    </source>
</evidence>
<feature type="compositionally biased region" description="Basic and acidic residues" evidence="2">
    <location>
        <begin position="46"/>
        <end position="55"/>
    </location>
</feature>